<keyword evidence="6" id="KW-1185">Reference proteome</keyword>
<feature type="compositionally biased region" description="Low complexity" evidence="3">
    <location>
        <begin position="1"/>
        <end position="19"/>
    </location>
</feature>
<gene>
    <name evidence="5" type="ORF">ELE36_04070</name>
</gene>
<dbReference type="CDD" id="cd01043">
    <property type="entry name" value="DPS"/>
    <property type="match status" value="1"/>
</dbReference>
<dbReference type="PIRSF" id="PIRSF005900">
    <property type="entry name" value="Dps"/>
    <property type="match status" value="1"/>
</dbReference>
<dbReference type="InterPro" id="IPR008331">
    <property type="entry name" value="Ferritin_DPS_dom"/>
</dbReference>
<dbReference type="PANTHER" id="PTHR42932:SF3">
    <property type="entry name" value="DNA PROTECTION DURING STARVATION PROTEIN"/>
    <property type="match status" value="1"/>
</dbReference>
<evidence type="ECO:0000256" key="1">
    <source>
        <dbReference type="ARBA" id="ARBA00009497"/>
    </source>
</evidence>
<dbReference type="InterPro" id="IPR002177">
    <property type="entry name" value="DPS_DNA-bd"/>
</dbReference>
<proteinExistence type="inferred from homology"/>
<dbReference type="InterPro" id="IPR023188">
    <property type="entry name" value="DPS_DNA-bd_CS"/>
</dbReference>
<dbReference type="InterPro" id="IPR012347">
    <property type="entry name" value="Ferritin-like"/>
</dbReference>
<dbReference type="Pfam" id="PF00210">
    <property type="entry name" value="Ferritin"/>
    <property type="match status" value="1"/>
</dbReference>
<feature type="domain" description="Ferritin/DPS" evidence="4">
    <location>
        <begin position="32"/>
        <end position="172"/>
    </location>
</feature>
<accession>A0A411HGR2</accession>
<dbReference type="NCBIfam" id="NF006975">
    <property type="entry name" value="PRK09448.1"/>
    <property type="match status" value="1"/>
</dbReference>
<dbReference type="AlphaFoldDB" id="A0A411HGR2"/>
<dbReference type="GO" id="GO:0008199">
    <property type="term" value="F:ferric iron binding"/>
    <property type="evidence" value="ECO:0007669"/>
    <property type="project" value="InterPro"/>
</dbReference>
<dbReference type="GO" id="GO:0016722">
    <property type="term" value="F:oxidoreductase activity, acting on metal ions"/>
    <property type="evidence" value="ECO:0007669"/>
    <property type="project" value="InterPro"/>
</dbReference>
<name>A0A411HGR2_9GAMM</name>
<dbReference type="EMBL" id="CP035704">
    <property type="protein sequence ID" value="QBB69620.1"/>
    <property type="molecule type" value="Genomic_DNA"/>
</dbReference>
<evidence type="ECO:0000259" key="4">
    <source>
        <dbReference type="Pfam" id="PF00210"/>
    </source>
</evidence>
<dbReference type="SUPFAM" id="SSF47240">
    <property type="entry name" value="Ferritin-like"/>
    <property type="match status" value="1"/>
</dbReference>
<dbReference type="OrthoDB" id="9797687at2"/>
<dbReference type="RefSeq" id="WP_129831877.1">
    <property type="nucleotide sequence ID" value="NZ_CP035704.1"/>
</dbReference>
<protein>
    <submittedName>
        <fullName evidence="5">DNA starvation/stationary phase protection protein Dps</fullName>
    </submittedName>
</protein>
<evidence type="ECO:0000313" key="6">
    <source>
        <dbReference type="Proteomes" id="UP000291562"/>
    </source>
</evidence>
<sequence length="172" mass="18913">MSKINKTTTTTNNKSSNPTRIDLKPKLRERMIALLNQQLADTADLYSQVKQAHWNVKGPYFIALHELFDSLAEGIEEPVDTIAERVTALGGVAMGTARLAARNSRLPELPHDSYDGMKMVALLADRYALLGASTRAAIETADKEGDAGTADLFTAVSRELDKSLWFLEAHLQ</sequence>
<dbReference type="PANTHER" id="PTHR42932">
    <property type="entry name" value="GENERAL STRESS PROTEIN 20U"/>
    <property type="match status" value="1"/>
</dbReference>
<dbReference type="PROSITE" id="PS00818">
    <property type="entry name" value="DPS_1"/>
    <property type="match status" value="1"/>
</dbReference>
<evidence type="ECO:0000256" key="3">
    <source>
        <dbReference type="SAM" id="MobiDB-lite"/>
    </source>
</evidence>
<reference evidence="5 6" key="1">
    <citation type="submission" date="2019-01" db="EMBL/GenBank/DDBJ databases">
        <title>Pseudolysobacter antarctica gen. nov., sp. nov., isolated from Fildes Peninsula, Antarctica.</title>
        <authorList>
            <person name="Wei Z."/>
            <person name="Peng F."/>
        </authorList>
    </citation>
    <scope>NUCLEOTIDE SEQUENCE [LARGE SCALE GENOMIC DNA]</scope>
    <source>
        <strain evidence="5 6">AQ6-296</strain>
    </source>
</reference>
<dbReference type="Proteomes" id="UP000291562">
    <property type="component" value="Chromosome"/>
</dbReference>
<dbReference type="InterPro" id="IPR009078">
    <property type="entry name" value="Ferritin-like_SF"/>
</dbReference>
<evidence type="ECO:0000313" key="5">
    <source>
        <dbReference type="EMBL" id="QBB69620.1"/>
    </source>
</evidence>
<dbReference type="PROSITE" id="PS00819">
    <property type="entry name" value="DPS_2"/>
    <property type="match status" value="1"/>
</dbReference>
<dbReference type="PRINTS" id="PR01346">
    <property type="entry name" value="HELNAPAPROT"/>
</dbReference>
<evidence type="ECO:0000256" key="2">
    <source>
        <dbReference type="RuleBase" id="RU003875"/>
    </source>
</evidence>
<comment type="similarity">
    <text evidence="1 2">Belongs to the Dps family.</text>
</comment>
<dbReference type="KEGG" id="xbc:ELE36_04070"/>
<feature type="region of interest" description="Disordered" evidence="3">
    <location>
        <begin position="1"/>
        <end position="21"/>
    </location>
</feature>
<dbReference type="Gene3D" id="1.20.1260.10">
    <property type="match status" value="1"/>
</dbReference>
<organism evidence="5 6">
    <name type="scientific">Pseudolysobacter antarcticus</name>
    <dbReference type="NCBI Taxonomy" id="2511995"/>
    <lineage>
        <taxon>Bacteria</taxon>
        <taxon>Pseudomonadati</taxon>
        <taxon>Pseudomonadota</taxon>
        <taxon>Gammaproteobacteria</taxon>
        <taxon>Lysobacterales</taxon>
        <taxon>Rhodanobacteraceae</taxon>
        <taxon>Pseudolysobacter</taxon>
    </lineage>
</organism>